<feature type="transmembrane region" description="Helical" evidence="1">
    <location>
        <begin position="79"/>
        <end position="105"/>
    </location>
</feature>
<dbReference type="GO" id="GO:0000155">
    <property type="term" value="F:phosphorelay sensor kinase activity"/>
    <property type="evidence" value="ECO:0007669"/>
    <property type="project" value="InterPro"/>
</dbReference>
<name>A0A1M7ZYN7_9FLAO</name>
<evidence type="ECO:0000256" key="1">
    <source>
        <dbReference type="SAM" id="Phobius"/>
    </source>
</evidence>
<evidence type="ECO:0000313" key="4">
    <source>
        <dbReference type="Proteomes" id="UP000184611"/>
    </source>
</evidence>
<dbReference type="GO" id="GO:0016020">
    <property type="term" value="C:membrane"/>
    <property type="evidence" value="ECO:0007669"/>
    <property type="project" value="InterPro"/>
</dbReference>
<reference evidence="4" key="1">
    <citation type="submission" date="2016-12" db="EMBL/GenBank/DDBJ databases">
        <authorList>
            <person name="Varghese N."/>
            <person name="Submissions S."/>
        </authorList>
    </citation>
    <scope>NUCLEOTIDE SEQUENCE [LARGE SCALE GENOMIC DNA]</scope>
    <source>
        <strain evidence="4">DSM 18830</strain>
    </source>
</reference>
<evidence type="ECO:0000313" key="3">
    <source>
        <dbReference type="EMBL" id="SHO73978.1"/>
    </source>
</evidence>
<dbReference type="Proteomes" id="UP000184611">
    <property type="component" value="Unassembled WGS sequence"/>
</dbReference>
<dbReference type="InterPro" id="IPR010559">
    <property type="entry name" value="Sig_transdc_His_kin_internal"/>
</dbReference>
<feature type="transmembrane region" description="Helical" evidence="1">
    <location>
        <begin position="117"/>
        <end position="141"/>
    </location>
</feature>
<protein>
    <recommendedName>
        <fullName evidence="2">Signal transduction histidine kinase internal region domain-containing protein</fullName>
    </recommendedName>
</protein>
<organism evidence="3 4">
    <name type="scientific">Flavobacterium cucumis</name>
    <dbReference type="NCBI Taxonomy" id="416016"/>
    <lineage>
        <taxon>Bacteria</taxon>
        <taxon>Pseudomonadati</taxon>
        <taxon>Bacteroidota</taxon>
        <taxon>Flavobacteriia</taxon>
        <taxon>Flavobacteriales</taxon>
        <taxon>Flavobacteriaceae</taxon>
        <taxon>Flavobacterium</taxon>
    </lineage>
</organism>
<dbReference type="AlphaFoldDB" id="A0A1M7ZYN7"/>
<dbReference type="EMBL" id="FRYK01000005">
    <property type="protein sequence ID" value="SHO73978.1"/>
    <property type="molecule type" value="Genomic_DNA"/>
</dbReference>
<proteinExistence type="predicted"/>
<sequence length="344" mass="40012">MQKLLSKIKTHRYFLSFVLLFAYVQSVQERFLHRNEFDVYLFTPEAAVAQFLSACFLFLIIRYLLTKWKKSVFIGLKKLVYVLFASTLIYYVAMLFLGVIVALIFDTFDRNFNATTLVLNLFMYALNALIYGSFYLTYFYYNNNIVQQEALSQYNQALAESKILQLKSQINPHFLFNNLNVLDQLIAEDKTMASDFLNNFAELYRFVLEVSDKKLIPLEEEIAFAQKYFHLMQQKFGNAYLLEFVIKNKSGSIVPMTLQLLLENAIKHNVGSLESPIKIRIEIDTNIQVSNPLKPKMNSKLVSGKALKNLSTQYMLLCDHEIQIKQEETQFLVTIPILNNSKHD</sequence>
<keyword evidence="4" id="KW-1185">Reference proteome</keyword>
<dbReference type="RefSeq" id="WP_073584683.1">
    <property type="nucleotide sequence ID" value="NZ_CBCSEA010000017.1"/>
</dbReference>
<feature type="domain" description="Signal transduction histidine kinase internal region" evidence="2">
    <location>
        <begin position="163"/>
        <end position="238"/>
    </location>
</feature>
<keyword evidence="1" id="KW-1133">Transmembrane helix</keyword>
<keyword evidence="1" id="KW-0472">Membrane</keyword>
<accession>A0A1M7ZYN7</accession>
<dbReference type="PANTHER" id="PTHR34220">
    <property type="entry name" value="SENSOR HISTIDINE KINASE YPDA"/>
    <property type="match status" value="1"/>
</dbReference>
<dbReference type="InterPro" id="IPR050640">
    <property type="entry name" value="Bact_2-comp_sensor_kinase"/>
</dbReference>
<evidence type="ECO:0000259" key="2">
    <source>
        <dbReference type="Pfam" id="PF06580"/>
    </source>
</evidence>
<dbReference type="STRING" id="416016.SAMN05443547_2357"/>
<dbReference type="Pfam" id="PF06580">
    <property type="entry name" value="His_kinase"/>
    <property type="match status" value="1"/>
</dbReference>
<keyword evidence="1" id="KW-0812">Transmembrane</keyword>
<gene>
    <name evidence="3" type="ORF">SAMN05443547_2357</name>
</gene>
<dbReference type="PANTHER" id="PTHR34220:SF7">
    <property type="entry name" value="SENSOR HISTIDINE KINASE YPDA"/>
    <property type="match status" value="1"/>
</dbReference>
<dbReference type="OrthoDB" id="9809908at2"/>
<feature type="transmembrane region" description="Helical" evidence="1">
    <location>
        <begin position="46"/>
        <end position="65"/>
    </location>
</feature>